<dbReference type="Proteomes" id="UP000192761">
    <property type="component" value="Unassembled WGS sequence"/>
</dbReference>
<protein>
    <submittedName>
        <fullName evidence="1">Uncharacterized protein</fullName>
    </submittedName>
</protein>
<accession>A0A1W1X893</accession>
<proteinExistence type="predicted"/>
<gene>
    <name evidence="1" type="ORF">SAMN02745857_00833</name>
</gene>
<organism evidence="1 2">
    <name type="scientific">Andreprevotia lacus DSM 23236</name>
    <dbReference type="NCBI Taxonomy" id="1121001"/>
    <lineage>
        <taxon>Bacteria</taxon>
        <taxon>Pseudomonadati</taxon>
        <taxon>Pseudomonadota</taxon>
        <taxon>Betaproteobacteria</taxon>
        <taxon>Neisseriales</taxon>
        <taxon>Chitinibacteraceae</taxon>
        <taxon>Andreprevotia</taxon>
    </lineage>
</organism>
<reference evidence="1 2" key="1">
    <citation type="submission" date="2017-04" db="EMBL/GenBank/DDBJ databases">
        <authorList>
            <person name="Afonso C.L."/>
            <person name="Miller P.J."/>
            <person name="Scott M.A."/>
            <person name="Spackman E."/>
            <person name="Goraichik I."/>
            <person name="Dimitrov K.M."/>
            <person name="Suarez D.L."/>
            <person name="Swayne D.E."/>
        </authorList>
    </citation>
    <scope>NUCLEOTIDE SEQUENCE [LARGE SCALE GENOMIC DNA]</scope>
    <source>
        <strain evidence="1 2">DSM 23236</strain>
    </source>
</reference>
<keyword evidence="2" id="KW-1185">Reference proteome</keyword>
<dbReference type="AlphaFoldDB" id="A0A1W1X893"/>
<dbReference type="RefSeq" id="WP_084089289.1">
    <property type="nucleotide sequence ID" value="NZ_FWXD01000004.1"/>
</dbReference>
<evidence type="ECO:0000313" key="2">
    <source>
        <dbReference type="Proteomes" id="UP000192761"/>
    </source>
</evidence>
<dbReference type="EMBL" id="FWXD01000004">
    <property type="protein sequence ID" value="SMC20146.1"/>
    <property type="molecule type" value="Genomic_DNA"/>
</dbReference>
<sequence length="142" mass="15948">MSAMAAIDGAAWGAVLASAFLDQLDEQDILASLRARDEEGYFLYERCSPMEGRWSKTLSDALNGFFLKTPFGATRNHHAFDLARHNMVVIIMDRLRMLTDEFTGSAHRIEVSSAEGHQGCFFAIKTEQGHVVLQVMRRDKPK</sequence>
<dbReference type="STRING" id="1121001.SAMN02745857_00833"/>
<evidence type="ECO:0000313" key="1">
    <source>
        <dbReference type="EMBL" id="SMC20146.1"/>
    </source>
</evidence>
<name>A0A1W1X893_9NEIS</name>